<evidence type="ECO:0000256" key="7">
    <source>
        <dbReference type="ARBA" id="ARBA00022989"/>
    </source>
</evidence>
<keyword evidence="15" id="KW-1185">Reference proteome</keyword>
<dbReference type="Gene3D" id="3.90.1480.20">
    <property type="entry name" value="Glycosyl transferase family 29"/>
    <property type="match status" value="1"/>
</dbReference>
<dbReference type="GO" id="GO:0097503">
    <property type="term" value="P:sialylation"/>
    <property type="evidence" value="ECO:0007669"/>
    <property type="project" value="TreeGrafter"/>
</dbReference>
<dbReference type="Pfam" id="PF00777">
    <property type="entry name" value="Glyco_transf_29"/>
    <property type="match status" value="1"/>
</dbReference>
<evidence type="ECO:0000256" key="4">
    <source>
        <dbReference type="ARBA" id="ARBA00022679"/>
    </source>
</evidence>
<evidence type="ECO:0000256" key="13">
    <source>
        <dbReference type="ARBA" id="ARBA00034329"/>
    </source>
</evidence>
<reference evidence="14" key="1">
    <citation type="submission" date="2021-02" db="EMBL/GenBank/DDBJ databases">
        <authorList>
            <person name="Bekaert M."/>
        </authorList>
    </citation>
    <scope>NUCLEOTIDE SEQUENCE</scope>
    <source>
        <strain evidence="14">IoA-00</strain>
    </source>
</reference>
<dbReference type="AlphaFoldDB" id="A0A7R8D0G7"/>
<dbReference type="EC" id="2.4.3.1" evidence="13"/>
<evidence type="ECO:0000256" key="5">
    <source>
        <dbReference type="ARBA" id="ARBA00022692"/>
    </source>
</evidence>
<evidence type="ECO:0000256" key="9">
    <source>
        <dbReference type="ARBA" id="ARBA00023136"/>
    </source>
</evidence>
<keyword evidence="10" id="KW-1015">Disulfide bond</keyword>
<evidence type="ECO:0000313" key="14">
    <source>
        <dbReference type="EMBL" id="CAF2982548.1"/>
    </source>
</evidence>
<keyword evidence="4" id="KW-0808">Transferase</keyword>
<comment type="similarity">
    <text evidence="2">Belongs to the glycosyltransferase 29 family.</text>
</comment>
<accession>A0A7R8D0G7</accession>
<evidence type="ECO:0000256" key="8">
    <source>
        <dbReference type="ARBA" id="ARBA00023034"/>
    </source>
</evidence>
<evidence type="ECO:0000256" key="3">
    <source>
        <dbReference type="ARBA" id="ARBA00022676"/>
    </source>
</evidence>
<name>A0A7R8D0G7_LEPSM</name>
<dbReference type="OrthoDB" id="10264956at2759"/>
<gene>
    <name evidence="14" type="ORF">LSAA_11977</name>
</gene>
<dbReference type="GO" id="GO:0003835">
    <property type="term" value="F:beta-galactoside alpha-2,6-sialyltransferase activity"/>
    <property type="evidence" value="ECO:0007669"/>
    <property type="project" value="UniProtKB-EC"/>
</dbReference>
<organism evidence="14 15">
    <name type="scientific">Lepeophtheirus salmonis</name>
    <name type="common">Salmon louse</name>
    <name type="synonym">Caligus salmonis</name>
    <dbReference type="NCBI Taxonomy" id="72036"/>
    <lineage>
        <taxon>Eukaryota</taxon>
        <taxon>Metazoa</taxon>
        <taxon>Ecdysozoa</taxon>
        <taxon>Arthropoda</taxon>
        <taxon>Crustacea</taxon>
        <taxon>Multicrustacea</taxon>
        <taxon>Hexanauplia</taxon>
        <taxon>Copepoda</taxon>
        <taxon>Siphonostomatoida</taxon>
        <taxon>Caligidae</taxon>
        <taxon>Lepeophtheirus</taxon>
    </lineage>
</organism>
<dbReference type="InterPro" id="IPR001675">
    <property type="entry name" value="Glyco_trans_29"/>
</dbReference>
<evidence type="ECO:0000256" key="12">
    <source>
        <dbReference type="ARBA" id="ARBA00034249"/>
    </source>
</evidence>
<comment type="subcellular location">
    <subcellularLocation>
        <location evidence="1">Golgi apparatus</location>
        <location evidence="1">Golgi stack membrane</location>
        <topology evidence="1">Single-pass type II membrane protein</topology>
    </subcellularLocation>
</comment>
<dbReference type="EMBL" id="HG994585">
    <property type="protein sequence ID" value="CAF2982548.1"/>
    <property type="molecule type" value="Genomic_DNA"/>
</dbReference>
<evidence type="ECO:0000256" key="6">
    <source>
        <dbReference type="ARBA" id="ARBA00022968"/>
    </source>
</evidence>
<dbReference type="Proteomes" id="UP000675881">
    <property type="component" value="Chromosome 6"/>
</dbReference>
<keyword evidence="5" id="KW-0812">Transmembrane</keyword>
<keyword evidence="9" id="KW-0472">Membrane</keyword>
<dbReference type="PANTHER" id="PTHR46059">
    <property type="entry name" value="BETA-GALACTOSIDE ALPHA-2,6-SIALYLTRANSFERASE"/>
    <property type="match status" value="1"/>
</dbReference>
<keyword evidence="7" id="KW-1133">Transmembrane helix</keyword>
<evidence type="ECO:0000256" key="10">
    <source>
        <dbReference type="ARBA" id="ARBA00023157"/>
    </source>
</evidence>
<keyword evidence="3" id="KW-0328">Glycosyltransferase</keyword>
<proteinExistence type="inferred from homology"/>
<dbReference type="GO" id="GO:0032580">
    <property type="term" value="C:Golgi cisterna membrane"/>
    <property type="evidence" value="ECO:0007669"/>
    <property type="project" value="UniProtKB-SubCell"/>
</dbReference>
<evidence type="ECO:0000313" key="15">
    <source>
        <dbReference type="Proteomes" id="UP000675881"/>
    </source>
</evidence>
<keyword evidence="8" id="KW-0333">Golgi apparatus</keyword>
<dbReference type="InterPro" id="IPR038578">
    <property type="entry name" value="GT29-like_sf"/>
</dbReference>
<evidence type="ECO:0000256" key="2">
    <source>
        <dbReference type="ARBA" id="ARBA00006003"/>
    </source>
</evidence>
<sequence>MSRTLQNMVIPQLYFYYAKKGDSGFLKLKKEHLLPSKPFLNNMKFKTCALVGNSGSLIGSNLGGFIDSHDLVIRLNHAKTAGYKDDVGCRTDIRFVNSLVLKKKKYKYFFPNSMYQSKETTYVTFEVSRFNQGFINWTITQKPIHRQIF</sequence>
<evidence type="ECO:0000256" key="1">
    <source>
        <dbReference type="ARBA" id="ARBA00004447"/>
    </source>
</evidence>
<keyword evidence="11" id="KW-0325">Glycoprotein</keyword>
<protein>
    <recommendedName>
        <fullName evidence="13">beta-galactoside alpha-(2,6)-sialyltransferase</fullName>
        <ecNumber evidence="13">2.4.3.1</ecNumber>
    </recommendedName>
</protein>
<comment type="catalytic activity">
    <reaction evidence="12">
        <text>a beta-D-galactoside + CMP-N-acetyl-beta-neuraminate = an N-acetyl-alpha-neuraminyl-(2-&gt;6)-beta-D-galactosyl derivative + CMP + H(+)</text>
        <dbReference type="Rhea" id="RHEA:52104"/>
        <dbReference type="ChEBI" id="CHEBI:15378"/>
        <dbReference type="ChEBI" id="CHEBI:28034"/>
        <dbReference type="ChEBI" id="CHEBI:57812"/>
        <dbReference type="ChEBI" id="CHEBI:60377"/>
        <dbReference type="ChEBI" id="CHEBI:136398"/>
        <dbReference type="EC" id="2.4.3.1"/>
    </reaction>
</comment>
<keyword evidence="6" id="KW-0735">Signal-anchor</keyword>
<evidence type="ECO:0000256" key="11">
    <source>
        <dbReference type="ARBA" id="ARBA00023180"/>
    </source>
</evidence>
<dbReference type="PANTHER" id="PTHR46059:SF1">
    <property type="entry name" value="BETA-GALACTOSIDE ALPHA-2,6-SIALYLTRANSFERASE"/>
    <property type="match status" value="1"/>
</dbReference>